<dbReference type="InterPro" id="IPR031833">
    <property type="entry name" value="DUF4748"/>
</dbReference>
<protein>
    <submittedName>
        <fullName evidence="4">L-rhamnose-1-dehydrogenase</fullName>
    </submittedName>
</protein>
<dbReference type="PRINTS" id="PR00081">
    <property type="entry name" value="GDHRDH"/>
</dbReference>
<comment type="similarity">
    <text evidence="1">Belongs to the short-chain dehydrogenases/reductases (SDR) family.</text>
</comment>
<evidence type="ECO:0000313" key="4">
    <source>
        <dbReference type="EMBL" id="CAK7265288.1"/>
    </source>
</evidence>
<gene>
    <name evidence="4" type="primary">DHG2</name>
    <name evidence="4" type="ORF">SEPCBS119000_001435</name>
</gene>
<feature type="region of interest" description="Disordered" evidence="3">
    <location>
        <begin position="328"/>
        <end position="388"/>
    </location>
</feature>
<dbReference type="Pfam" id="PF15932">
    <property type="entry name" value="DUF4748"/>
    <property type="match status" value="1"/>
</dbReference>
<proteinExistence type="inferred from homology"/>
<dbReference type="Proteomes" id="UP001642502">
    <property type="component" value="Unassembled WGS sequence"/>
</dbReference>
<dbReference type="EMBL" id="CAWUON010000011">
    <property type="protein sequence ID" value="CAK7265288.1"/>
    <property type="molecule type" value="Genomic_DNA"/>
</dbReference>
<sequence length="388" mass="40852">MTLPQLLVGKVAGITGGLTGIGRAIALDYLRHGAKVGINHLGGPGDEPHRESFLKEAAALLPTGASLDRHVVTFAGDIAKPETGRQFVEHIVNAFRPHGSDSRGRLDVFVSNAGVCEFAEFLELSPQLFEQTLATNMSGAFYAVQAAGRQMALQQTPAGGSIIGISSISALVGGGLQTHYTPTKAGVKSLMQSCAIALGQYRIRCNSLLPGTIRTQLNDADLADEAKRTYVEGRTPLGRLGQPQDMAGPAVFLACEELSGFVTGAELLVDGGLLGWGSLCVAGGAAYYFAKKSINADRQARLNEQRRKQSIIDSLEHTNNNGSAMSNQLAASAAAARTDAVGSPSQESSSGDPAPTRHAPATESQRVFEKSKYEASVPFRSPKGDRFS</sequence>
<dbReference type="PANTHER" id="PTHR42760">
    <property type="entry name" value="SHORT-CHAIN DEHYDROGENASES/REDUCTASES FAMILY MEMBER"/>
    <property type="match status" value="1"/>
</dbReference>
<dbReference type="SUPFAM" id="SSF51735">
    <property type="entry name" value="NAD(P)-binding Rossmann-fold domains"/>
    <property type="match status" value="1"/>
</dbReference>
<evidence type="ECO:0000256" key="2">
    <source>
        <dbReference type="ARBA" id="ARBA00023002"/>
    </source>
</evidence>
<reference evidence="4 5" key="1">
    <citation type="submission" date="2024-01" db="EMBL/GenBank/DDBJ databases">
        <authorList>
            <person name="Allen C."/>
            <person name="Tagirdzhanova G."/>
        </authorList>
    </citation>
    <scope>NUCLEOTIDE SEQUENCE [LARGE SCALE GENOMIC DNA]</scope>
    <source>
        <strain evidence="4 5">CBS 119000</strain>
    </source>
</reference>
<evidence type="ECO:0000313" key="5">
    <source>
        <dbReference type="Proteomes" id="UP001642502"/>
    </source>
</evidence>
<keyword evidence="5" id="KW-1185">Reference proteome</keyword>
<dbReference type="PRINTS" id="PR00080">
    <property type="entry name" value="SDRFAMILY"/>
</dbReference>
<dbReference type="CDD" id="cd05233">
    <property type="entry name" value="SDR_c"/>
    <property type="match status" value="1"/>
</dbReference>
<accession>A0ABP0DC77</accession>
<dbReference type="Pfam" id="PF13561">
    <property type="entry name" value="adh_short_C2"/>
    <property type="match status" value="1"/>
</dbReference>
<comment type="caution">
    <text evidence="4">The sequence shown here is derived from an EMBL/GenBank/DDBJ whole genome shotgun (WGS) entry which is preliminary data.</text>
</comment>
<dbReference type="InterPro" id="IPR002347">
    <property type="entry name" value="SDR_fam"/>
</dbReference>
<dbReference type="Gene3D" id="3.40.50.720">
    <property type="entry name" value="NAD(P)-binding Rossmann-like Domain"/>
    <property type="match status" value="1"/>
</dbReference>
<organism evidence="4 5">
    <name type="scientific">Sporothrix epigloea</name>
    <dbReference type="NCBI Taxonomy" id="1892477"/>
    <lineage>
        <taxon>Eukaryota</taxon>
        <taxon>Fungi</taxon>
        <taxon>Dikarya</taxon>
        <taxon>Ascomycota</taxon>
        <taxon>Pezizomycotina</taxon>
        <taxon>Sordariomycetes</taxon>
        <taxon>Sordariomycetidae</taxon>
        <taxon>Ophiostomatales</taxon>
        <taxon>Ophiostomataceae</taxon>
        <taxon>Sporothrix</taxon>
    </lineage>
</organism>
<dbReference type="PANTHER" id="PTHR42760:SF83">
    <property type="entry name" value="(3R)-3-HYDROXYACYL-COA DEHYDROGENASE"/>
    <property type="match status" value="1"/>
</dbReference>
<dbReference type="InterPro" id="IPR036291">
    <property type="entry name" value="NAD(P)-bd_dom_sf"/>
</dbReference>
<keyword evidence="2" id="KW-0560">Oxidoreductase</keyword>
<evidence type="ECO:0000256" key="1">
    <source>
        <dbReference type="ARBA" id="ARBA00006484"/>
    </source>
</evidence>
<name>A0ABP0DC77_9PEZI</name>
<feature type="compositionally biased region" description="Low complexity" evidence="3">
    <location>
        <begin position="328"/>
        <end position="343"/>
    </location>
</feature>
<evidence type="ECO:0000256" key="3">
    <source>
        <dbReference type="SAM" id="MobiDB-lite"/>
    </source>
</evidence>